<feature type="compositionally biased region" description="Polar residues" evidence="1">
    <location>
        <begin position="66"/>
        <end position="78"/>
    </location>
</feature>
<gene>
    <name evidence="2" type="ORF">IM811_001382</name>
</gene>
<sequence>MEQMVFGLPTLYTEHLSHHSLVSLVVCDVLPSTIKLSFVPMNVLIKPCFGQKGLSGRYLHIRTPSLPMTSSPQTTTRIEPNMSPIPRTSTTLVTIVKSREVIGKDSV</sequence>
<comment type="caution">
    <text evidence="2">The sequence shown here is derived from an EMBL/GenBank/DDBJ whole genome shotgun (WGS) entry which is preliminary data.</text>
</comment>
<feature type="region of interest" description="Disordered" evidence="1">
    <location>
        <begin position="65"/>
        <end position="86"/>
    </location>
</feature>
<dbReference type="EMBL" id="JADCTT010000001">
    <property type="protein sequence ID" value="KAF9759688.1"/>
    <property type="molecule type" value="Genomic_DNA"/>
</dbReference>
<protein>
    <submittedName>
        <fullName evidence="2">Uncharacterized protein</fullName>
    </submittedName>
</protein>
<reference evidence="2" key="1">
    <citation type="submission" date="2020-10" db="EMBL/GenBank/DDBJ databases">
        <title>High-Quality Genome Resource of Clonostachys rosea strain S41 by Oxford Nanopore Long-Read Sequencing.</title>
        <authorList>
            <person name="Wang H."/>
        </authorList>
    </citation>
    <scope>NUCLEOTIDE SEQUENCE</scope>
    <source>
        <strain evidence="2">S41</strain>
    </source>
</reference>
<dbReference type="AlphaFoldDB" id="A0A8H7NNV6"/>
<name>A0A8H7NNV6_BIOOC</name>
<dbReference type="Proteomes" id="UP000616885">
    <property type="component" value="Unassembled WGS sequence"/>
</dbReference>
<evidence type="ECO:0000256" key="1">
    <source>
        <dbReference type="SAM" id="MobiDB-lite"/>
    </source>
</evidence>
<evidence type="ECO:0000313" key="2">
    <source>
        <dbReference type="EMBL" id="KAF9759688.1"/>
    </source>
</evidence>
<accession>A0A8H7NNV6</accession>
<proteinExistence type="predicted"/>
<organism evidence="2 3">
    <name type="scientific">Bionectria ochroleuca</name>
    <name type="common">Gliocladium roseum</name>
    <dbReference type="NCBI Taxonomy" id="29856"/>
    <lineage>
        <taxon>Eukaryota</taxon>
        <taxon>Fungi</taxon>
        <taxon>Dikarya</taxon>
        <taxon>Ascomycota</taxon>
        <taxon>Pezizomycotina</taxon>
        <taxon>Sordariomycetes</taxon>
        <taxon>Hypocreomycetidae</taxon>
        <taxon>Hypocreales</taxon>
        <taxon>Bionectriaceae</taxon>
        <taxon>Clonostachys</taxon>
    </lineage>
</organism>
<evidence type="ECO:0000313" key="3">
    <source>
        <dbReference type="Proteomes" id="UP000616885"/>
    </source>
</evidence>